<dbReference type="Gramene" id="TraesLDM3D03G01918330.1">
    <property type="protein sequence ID" value="TraesLDM3D03G01918330.1"/>
    <property type="gene ID" value="TraesLDM3D03G01918330"/>
</dbReference>
<keyword evidence="6 15" id="KW-0812">Transmembrane</keyword>
<dbReference type="PROSITE" id="PS50011">
    <property type="entry name" value="PROTEIN_KINASE_DOM"/>
    <property type="match status" value="1"/>
</dbReference>
<feature type="domain" description="Protein kinase" evidence="17">
    <location>
        <begin position="335"/>
        <end position="619"/>
    </location>
</feature>
<dbReference type="AlphaFoldDB" id="A0A3B6GZP2"/>
<evidence type="ECO:0000313" key="18">
    <source>
        <dbReference type="EnsemblPlants" id="TraesCS3D02G299500.1"/>
    </source>
</evidence>
<dbReference type="InterPro" id="IPR017441">
    <property type="entry name" value="Protein_kinase_ATP_BS"/>
</dbReference>
<comment type="subcellular location">
    <subcellularLocation>
        <location evidence="1">Membrane</location>
        <topology evidence="1">Single-pass type I membrane protein</topology>
    </subcellularLocation>
</comment>
<dbReference type="SUPFAM" id="SSF49899">
    <property type="entry name" value="Concanavalin A-like lectins/glucanases"/>
    <property type="match status" value="1"/>
</dbReference>
<evidence type="ECO:0000256" key="6">
    <source>
        <dbReference type="ARBA" id="ARBA00022692"/>
    </source>
</evidence>
<dbReference type="Gramene" id="TraesCLE_scaffold_012119_01G000400.1">
    <property type="protein sequence ID" value="TraesCLE_scaffold_012119_01G000400.1"/>
    <property type="gene ID" value="TraesCLE_scaffold_012119_01G000400"/>
</dbReference>
<protein>
    <recommendedName>
        <fullName evidence="17">Protein kinase domain-containing protein</fullName>
    </recommendedName>
</protein>
<evidence type="ECO:0000256" key="11">
    <source>
        <dbReference type="ARBA" id="ARBA00022840"/>
    </source>
</evidence>
<dbReference type="Pfam" id="PF00139">
    <property type="entry name" value="Lectin_legB"/>
    <property type="match status" value="1"/>
</dbReference>
<keyword evidence="12 15" id="KW-1133">Transmembrane helix</keyword>
<gene>
    <name evidence="18" type="primary">LOC123076336</name>
</gene>
<dbReference type="InterPro" id="IPR001220">
    <property type="entry name" value="Legume_lectin_dom"/>
</dbReference>
<dbReference type="Pfam" id="PF07714">
    <property type="entry name" value="PK_Tyr_Ser-Thr"/>
    <property type="match status" value="1"/>
</dbReference>
<keyword evidence="9 14" id="KW-0547">Nucleotide-binding</keyword>
<dbReference type="InterPro" id="IPR001245">
    <property type="entry name" value="Ser-Thr/Tyr_kinase_cat_dom"/>
</dbReference>
<sequence length="659" mass="72200">MLGLGYHNLLVAALLLLCSAMISSWAARDDVVAYSLATINTTTASGLTVVTNQSQVVSGPTLFGIDHPTLSAVNESAGFVVLSRTVELWRGGDGRQGPPRQASFNTSFTMDGTSPVAFVVLLDRFPTYKGKFISVTTFISGPGDPTQRGSNRFAAVEVGTVKSYAPESPRVGLNVTVTPSGATRIVTVWIDYHAVVSRLSVFVGPAGRTKPRDQLVGGSAVNMTGRTNQSAFVGFSASRVTYVLAGIRGWDLTVERLSPAAEKDDNKKSWLVILLAVLGSVASTAAVAAAVAFYYNSRYRRWKKDLEQLAKSMQRLPGMPCRIDFSDIKKATKNFDGTMKLGSGTFGSVYRCRLPAAPETGRPEMEVAVKKFTRNEDRRFDDFLEEVSVINRLRHKNIVPLIGWSYHGGEPLLIFELMPNGSLDQHLFHLRTPILLWDTRYAIVRDIATGLHYVHHEYEPTVLHRDIKASNIMLDSTFGARLGDFGIACTVPLDRNSVTGLAGTQGYIAPEYACSYRATRETDIYAFGVVVLEIVTSRRALDGDVPSEGHITDWIWRFHWEGKLLDAMDPVLAMAGFDDDDAKRLMLLGLACTNPNPSNRPSMAEVVQVITKLKLPPTVPPKKPTFVWPPQGWNSLSSYFSTETSTIYASGSSTKARQV</sequence>
<dbReference type="Gramene" id="TraesCAD_scaffold_003510_01G000300.1">
    <property type="protein sequence ID" value="TraesCAD_scaffold_003510_01G000300.1"/>
    <property type="gene ID" value="TraesCAD_scaffold_003510_01G000300"/>
</dbReference>
<dbReference type="PANTHER" id="PTHR27007">
    <property type="match status" value="1"/>
</dbReference>
<dbReference type="FunFam" id="1.10.510.10:FF:000444">
    <property type="entry name" value="probable L-type lectin-domain containing receptor kinase S.5"/>
    <property type="match status" value="1"/>
</dbReference>
<dbReference type="InterPro" id="IPR000719">
    <property type="entry name" value="Prot_kinase_dom"/>
</dbReference>
<keyword evidence="7 16" id="KW-0732">Signal</keyword>
<dbReference type="Gramene" id="TraesARI3D03G01953770.1">
    <property type="protein sequence ID" value="TraesARI3D03G01953770.1"/>
    <property type="gene ID" value="TraesARI3D03G01953770"/>
</dbReference>
<evidence type="ECO:0000256" key="13">
    <source>
        <dbReference type="ARBA" id="ARBA00023136"/>
    </source>
</evidence>
<comment type="similarity">
    <text evidence="2">In the N-terminal section; belongs to the leguminous lectin family.</text>
</comment>
<evidence type="ECO:0000256" key="16">
    <source>
        <dbReference type="SAM" id="SignalP"/>
    </source>
</evidence>
<dbReference type="Gramene" id="TraesLAC3D03G01861680.1">
    <property type="protein sequence ID" value="TraesLAC3D03G01861680.1"/>
    <property type="gene ID" value="TraesLAC3D03G01861680"/>
</dbReference>
<evidence type="ECO:0000256" key="14">
    <source>
        <dbReference type="PROSITE-ProRule" id="PRU10141"/>
    </source>
</evidence>
<feature type="transmembrane region" description="Helical" evidence="15">
    <location>
        <begin position="270"/>
        <end position="295"/>
    </location>
</feature>
<keyword evidence="19" id="KW-1185">Reference proteome</keyword>
<keyword evidence="4" id="KW-0723">Serine/threonine-protein kinase</keyword>
<dbReference type="Gramene" id="TraesWEE_scaffold_001049_01G000500.1">
    <property type="protein sequence ID" value="TraesWEE_scaffold_001049_01G000500.1"/>
    <property type="gene ID" value="TraesWEE_scaffold_001049_01G000500"/>
</dbReference>
<dbReference type="GO" id="GO:0004674">
    <property type="term" value="F:protein serine/threonine kinase activity"/>
    <property type="evidence" value="ECO:0007669"/>
    <property type="project" value="UniProtKB-KW"/>
</dbReference>
<evidence type="ECO:0000256" key="1">
    <source>
        <dbReference type="ARBA" id="ARBA00004479"/>
    </source>
</evidence>
<dbReference type="Gramene" id="TraesSYM3D03G01944070.1">
    <property type="protein sequence ID" value="TraesSYM3D03G01944070.1"/>
    <property type="gene ID" value="TraesSYM3D03G01944070"/>
</dbReference>
<evidence type="ECO:0000259" key="17">
    <source>
        <dbReference type="PROSITE" id="PS50011"/>
    </source>
</evidence>
<dbReference type="Gramene" id="TraesJAG3D03G01928240.1">
    <property type="protein sequence ID" value="TraesJAG3D03G01928240.1"/>
    <property type="gene ID" value="TraesJAG3D03G01928240"/>
</dbReference>
<dbReference type="STRING" id="4565.A0A3B6GZP2"/>
<dbReference type="GO" id="GO:0051707">
    <property type="term" value="P:response to other organism"/>
    <property type="evidence" value="ECO:0007669"/>
    <property type="project" value="UniProtKB-ARBA"/>
</dbReference>
<dbReference type="GeneID" id="123076336"/>
<keyword evidence="11 14" id="KW-0067">ATP-binding</keyword>
<dbReference type="PROSITE" id="PS00107">
    <property type="entry name" value="PROTEIN_KINASE_ATP"/>
    <property type="match status" value="1"/>
</dbReference>
<dbReference type="GO" id="GO:0005886">
    <property type="term" value="C:plasma membrane"/>
    <property type="evidence" value="ECO:0000318"/>
    <property type="project" value="GO_Central"/>
</dbReference>
<evidence type="ECO:0000256" key="8">
    <source>
        <dbReference type="ARBA" id="ARBA00022734"/>
    </source>
</evidence>
<dbReference type="SMART" id="SM00220">
    <property type="entry name" value="S_TKc"/>
    <property type="match status" value="1"/>
</dbReference>
<evidence type="ECO:0000313" key="19">
    <source>
        <dbReference type="Proteomes" id="UP000019116"/>
    </source>
</evidence>
<dbReference type="Gramene" id="TraesMAC3D03G01918630.1">
    <property type="protein sequence ID" value="TraesMAC3D03G01918630.1"/>
    <property type="gene ID" value="TraesMAC3D03G01918630"/>
</dbReference>
<dbReference type="GO" id="GO:0006952">
    <property type="term" value="P:defense response"/>
    <property type="evidence" value="ECO:0007669"/>
    <property type="project" value="UniProtKB-ARBA"/>
</dbReference>
<feature type="binding site" evidence="14">
    <location>
        <position position="371"/>
    </location>
    <ligand>
        <name>ATP</name>
        <dbReference type="ChEBI" id="CHEBI:30616"/>
    </ligand>
</feature>
<dbReference type="Gene3D" id="2.60.120.200">
    <property type="match status" value="1"/>
</dbReference>
<evidence type="ECO:0000256" key="10">
    <source>
        <dbReference type="ARBA" id="ARBA00022777"/>
    </source>
</evidence>
<dbReference type="Gramene" id="TraesNOR3D03G01946730.1">
    <property type="protein sequence ID" value="TraesNOR3D03G01946730.1"/>
    <property type="gene ID" value="TraesNOR3D03G01946730"/>
</dbReference>
<dbReference type="InterPro" id="IPR013320">
    <property type="entry name" value="ConA-like_dom_sf"/>
</dbReference>
<dbReference type="Gramene" id="TraesPARA_EIv1.0_1125940.1">
    <property type="protein sequence ID" value="TraesPARA_EIv1.0_1125940.1.CDS"/>
    <property type="gene ID" value="TraesPARA_EIv1.0_1125940"/>
</dbReference>
<evidence type="ECO:0000256" key="4">
    <source>
        <dbReference type="ARBA" id="ARBA00022527"/>
    </source>
</evidence>
<evidence type="ECO:0000256" key="7">
    <source>
        <dbReference type="ARBA" id="ARBA00022729"/>
    </source>
</evidence>
<evidence type="ECO:0000256" key="2">
    <source>
        <dbReference type="ARBA" id="ARBA00008536"/>
    </source>
</evidence>
<dbReference type="Gramene" id="TraesSTA3D03G01915100.1">
    <property type="protein sequence ID" value="TraesSTA3D03G01915100.1"/>
    <property type="gene ID" value="TraesSTA3D03G01915100"/>
</dbReference>
<dbReference type="RefSeq" id="XP_044354574.1">
    <property type="nucleotide sequence ID" value="XM_044498639.1"/>
</dbReference>
<evidence type="ECO:0000256" key="9">
    <source>
        <dbReference type="ARBA" id="ARBA00022741"/>
    </source>
</evidence>
<dbReference type="OMA" id="KSYRRWK"/>
<name>A0A3B6GZP2_WHEAT</name>
<dbReference type="InterPro" id="IPR050528">
    <property type="entry name" value="L-type_Lectin-RKs"/>
</dbReference>
<dbReference type="Gramene" id="TraesCS3D03G0686100.1">
    <property type="protein sequence ID" value="TraesCS3D03G0686100.1.CDS"/>
    <property type="gene ID" value="TraesCS3D03G0686100"/>
</dbReference>
<keyword evidence="10" id="KW-0418">Kinase</keyword>
<dbReference type="Gramene" id="TraesJUL3D03G01937910.1">
    <property type="protein sequence ID" value="TraesJUL3D03G01937910.1"/>
    <property type="gene ID" value="TraesJUL3D03G01937910"/>
</dbReference>
<dbReference type="GO" id="GO:0030246">
    <property type="term" value="F:carbohydrate binding"/>
    <property type="evidence" value="ECO:0007669"/>
    <property type="project" value="UniProtKB-KW"/>
</dbReference>
<evidence type="ECO:0000256" key="15">
    <source>
        <dbReference type="SAM" id="Phobius"/>
    </source>
</evidence>
<evidence type="ECO:0000256" key="5">
    <source>
        <dbReference type="ARBA" id="ARBA00022679"/>
    </source>
</evidence>
<dbReference type="PROSITE" id="PS00108">
    <property type="entry name" value="PROTEIN_KINASE_ST"/>
    <property type="match status" value="1"/>
</dbReference>
<evidence type="ECO:0000256" key="3">
    <source>
        <dbReference type="ARBA" id="ARBA00010217"/>
    </source>
</evidence>
<dbReference type="OrthoDB" id="676172at2759"/>
<dbReference type="GO" id="GO:0005524">
    <property type="term" value="F:ATP binding"/>
    <property type="evidence" value="ECO:0007669"/>
    <property type="project" value="UniProtKB-UniRule"/>
</dbReference>
<keyword evidence="8" id="KW-0430">Lectin</keyword>
<dbReference type="Gene3D" id="1.10.510.10">
    <property type="entry name" value="Transferase(Phosphotransferase) domain 1"/>
    <property type="match status" value="1"/>
</dbReference>
<comment type="similarity">
    <text evidence="3">In the C-terminal section; belongs to the protein kinase superfamily. Ser/Thr protein kinase family.</text>
</comment>
<dbReference type="Gene3D" id="3.30.200.20">
    <property type="entry name" value="Phosphorylase Kinase, domain 1"/>
    <property type="match status" value="1"/>
</dbReference>
<dbReference type="InterPro" id="IPR011009">
    <property type="entry name" value="Kinase-like_dom_sf"/>
</dbReference>
<evidence type="ECO:0000256" key="12">
    <source>
        <dbReference type="ARBA" id="ARBA00022989"/>
    </source>
</evidence>
<feature type="signal peptide" evidence="16">
    <location>
        <begin position="1"/>
        <end position="26"/>
    </location>
</feature>
<keyword evidence="13 15" id="KW-0472">Membrane</keyword>
<organism evidence="18">
    <name type="scientific">Triticum aestivum</name>
    <name type="common">Wheat</name>
    <dbReference type="NCBI Taxonomy" id="4565"/>
    <lineage>
        <taxon>Eukaryota</taxon>
        <taxon>Viridiplantae</taxon>
        <taxon>Streptophyta</taxon>
        <taxon>Embryophyta</taxon>
        <taxon>Tracheophyta</taxon>
        <taxon>Spermatophyta</taxon>
        <taxon>Magnoliopsida</taxon>
        <taxon>Liliopsida</taxon>
        <taxon>Poales</taxon>
        <taxon>Poaceae</taxon>
        <taxon>BOP clade</taxon>
        <taxon>Pooideae</taxon>
        <taxon>Triticodae</taxon>
        <taxon>Triticeae</taxon>
        <taxon>Triticinae</taxon>
        <taxon>Triticum</taxon>
    </lineage>
</organism>
<dbReference type="SMR" id="A0A3B6GZP2"/>
<dbReference type="Gramene" id="TraesROB_scaffold_003104_01G000500.1">
    <property type="protein sequence ID" value="TraesROB_scaffold_003104_01G000500.1"/>
    <property type="gene ID" value="TraesROB_scaffold_003104_01G000500"/>
</dbReference>
<reference evidence="18" key="2">
    <citation type="submission" date="2018-10" db="UniProtKB">
        <authorList>
            <consortium name="EnsemblPlants"/>
        </authorList>
    </citation>
    <scope>IDENTIFICATION</scope>
</reference>
<dbReference type="EnsemblPlants" id="TraesCS3D02G299500.1">
    <property type="protein sequence ID" value="TraesCS3D02G299500.1"/>
    <property type="gene ID" value="TraesCS3D02G299500"/>
</dbReference>
<dbReference type="Gramene" id="TraesCS3D02G299500.1">
    <property type="protein sequence ID" value="TraesCS3D02G299500.1"/>
    <property type="gene ID" value="TraesCS3D02G299500"/>
</dbReference>
<dbReference type="SUPFAM" id="SSF56112">
    <property type="entry name" value="Protein kinase-like (PK-like)"/>
    <property type="match status" value="1"/>
</dbReference>
<dbReference type="Proteomes" id="UP000019116">
    <property type="component" value="Chromosome 3D"/>
</dbReference>
<accession>A0A3B6GZP2</accession>
<dbReference type="Gramene" id="TraesKAR3D01G0300530.1">
    <property type="protein sequence ID" value="cds.TraesKAR3D01G0300530.1"/>
    <property type="gene ID" value="TraesKAR3D01G0300530"/>
</dbReference>
<proteinExistence type="inferred from homology"/>
<feature type="chain" id="PRO_5043174803" description="Protein kinase domain-containing protein" evidence="16">
    <location>
        <begin position="27"/>
        <end position="659"/>
    </location>
</feature>
<reference evidence="18" key="1">
    <citation type="submission" date="2018-08" db="EMBL/GenBank/DDBJ databases">
        <authorList>
            <person name="Rossello M."/>
        </authorList>
    </citation>
    <scope>NUCLEOTIDE SEQUENCE [LARGE SCALE GENOMIC DNA]</scope>
    <source>
        <strain evidence="18">cv. Chinese Spring</strain>
    </source>
</reference>
<keyword evidence="5" id="KW-0808">Transferase</keyword>
<dbReference type="InterPro" id="IPR008271">
    <property type="entry name" value="Ser/Thr_kinase_AS"/>
</dbReference>